<dbReference type="AlphaFoldDB" id="A0A3N4MLW9"/>
<proteinExistence type="predicted"/>
<dbReference type="Pfam" id="PF13620">
    <property type="entry name" value="CarboxypepD_reg"/>
    <property type="match status" value="1"/>
</dbReference>
<gene>
    <name evidence="3" type="ORF">EG028_01885</name>
</gene>
<evidence type="ECO:0000313" key="3">
    <source>
        <dbReference type="EMBL" id="RPD43066.1"/>
    </source>
</evidence>
<dbReference type="OrthoDB" id="606930at2"/>
<dbReference type="Gene3D" id="2.60.40.1120">
    <property type="entry name" value="Carboxypeptidase-like, regulatory domain"/>
    <property type="match status" value="1"/>
</dbReference>
<evidence type="ECO:0000259" key="2">
    <source>
        <dbReference type="Pfam" id="PF14905"/>
    </source>
</evidence>
<dbReference type="RefSeq" id="WP_120514337.1">
    <property type="nucleotide sequence ID" value="NZ_QXZY01000001.1"/>
</dbReference>
<organism evidence="3 4">
    <name type="scientific">Chitinophaga barathri</name>
    <dbReference type="NCBI Taxonomy" id="1647451"/>
    <lineage>
        <taxon>Bacteria</taxon>
        <taxon>Pseudomonadati</taxon>
        <taxon>Bacteroidota</taxon>
        <taxon>Chitinophagia</taxon>
        <taxon>Chitinophagales</taxon>
        <taxon>Chitinophagaceae</taxon>
        <taxon>Chitinophaga</taxon>
    </lineage>
</organism>
<name>A0A3N4MLW9_9BACT</name>
<keyword evidence="1" id="KW-0732">Signal</keyword>
<feature type="domain" description="Outer membrane protein beta-barrel" evidence="2">
    <location>
        <begin position="432"/>
        <end position="885"/>
    </location>
</feature>
<dbReference type="SUPFAM" id="SSF56935">
    <property type="entry name" value="Porins"/>
    <property type="match status" value="1"/>
</dbReference>
<sequence length="890" mass="97991">MRIFAIVMLIVLFHGNAAAQRMGYAPLKGIVTDSATSQPLEAATVSVFTAADSALVSYTITNRRGEFTIQNVPKARPCKIVISFKGLQNYEQEFIIPPESKELIIRTIGLPRQVTTLDEVIVSRLRPPVVVKKDTLEFSAGAFKTSVNGVVEDLLRQLPGVEVDIDGNITVNGKPVAKITVDGRDFFGTDVRLTTKNLPRDIIDKIQVVDARSNEQRFTGATPTGNSKVLNLVLKKDKKKGVFGRASVGAGTADRYEASTNLNQFDSKTQLSLIGYVNNTNNNGGGAVPLSALGSTTPARIRKSGIGLNAGLVATPKLKLNGSYFFNADMQRSLIETERSNILPDTAYNFRSVADNHTRTTGHSATFQLELRPDSLTELTIGGQYQHSGSRPNVLTSGANTTISGTKINESANHLFSKSVTTNFSSMLFMGRKFKKRGRIFALNLNFSNNSNNGDDYNLSSINENLQGTAQQTVIDQYVKISGGGPTVALSVAWTEPLLPRWSLRLAYNLSMTRSISNRDAFRKDTVTGGYILADHAFSNHFTSRFLSQSPMASVQYNGERTILEIGAGLQGNQLRSAAGGGLPDLEQRVTNFQPAAILMRRFGDAASVTLRYNGFSRQPSLQQLQPVPDITNPLYVRHGNPELKPSFTHNVSAEIQQNRGASYWSGALAYTGSTNLIVEETWLDSVQHTRPINSDGNFSLSGNLNYSASWRRGASAIRFSIGTSVFSNVNVSYSNKFENRFRILGLAPRLSMQYSFKEKITIQPSVSVAYSATRYSLPMSDKVTSTTMTGAVFAQFNWSPRLVIENTFNYQYNQRDGGGNPATAAVWNASVNYYFTRNRKWILRLAGFDLLNRNALFQNSITPVYTETTTAELLRRYYLASITWKIDNL</sequence>
<dbReference type="InterPro" id="IPR008969">
    <property type="entry name" value="CarboxyPept-like_regulatory"/>
</dbReference>
<dbReference type="Proteomes" id="UP000279089">
    <property type="component" value="Unassembled WGS sequence"/>
</dbReference>
<comment type="caution">
    <text evidence="3">The sequence shown here is derived from an EMBL/GenBank/DDBJ whole genome shotgun (WGS) entry which is preliminary data.</text>
</comment>
<dbReference type="Pfam" id="PF14905">
    <property type="entry name" value="OMP_b-brl_3"/>
    <property type="match status" value="1"/>
</dbReference>
<evidence type="ECO:0000256" key="1">
    <source>
        <dbReference type="SAM" id="SignalP"/>
    </source>
</evidence>
<feature type="chain" id="PRO_5018292285" description="Outer membrane protein beta-barrel domain-containing protein" evidence="1">
    <location>
        <begin position="20"/>
        <end position="890"/>
    </location>
</feature>
<reference evidence="4" key="1">
    <citation type="submission" date="2018-11" db="EMBL/GenBank/DDBJ databases">
        <title>Chitinophaga lutea sp.nov., isolate from arsenic contaminated soil.</title>
        <authorList>
            <person name="Zong Y."/>
        </authorList>
    </citation>
    <scope>NUCLEOTIDE SEQUENCE [LARGE SCALE GENOMIC DNA]</scope>
    <source>
        <strain evidence="4">YLT18</strain>
    </source>
</reference>
<dbReference type="EMBL" id="RMBX01000001">
    <property type="protein sequence ID" value="RPD43066.1"/>
    <property type="molecule type" value="Genomic_DNA"/>
</dbReference>
<protein>
    <recommendedName>
        <fullName evidence="2">Outer membrane protein beta-barrel domain-containing protein</fullName>
    </recommendedName>
</protein>
<accession>A0A3N4MLW9</accession>
<keyword evidence="4" id="KW-1185">Reference proteome</keyword>
<dbReference type="InterPro" id="IPR041700">
    <property type="entry name" value="OMP_b-brl_3"/>
</dbReference>
<feature type="signal peptide" evidence="1">
    <location>
        <begin position="1"/>
        <end position="19"/>
    </location>
</feature>
<evidence type="ECO:0000313" key="4">
    <source>
        <dbReference type="Proteomes" id="UP000279089"/>
    </source>
</evidence>
<dbReference type="SUPFAM" id="SSF49464">
    <property type="entry name" value="Carboxypeptidase regulatory domain-like"/>
    <property type="match status" value="1"/>
</dbReference>